<dbReference type="Pfam" id="PF00046">
    <property type="entry name" value="Homeodomain"/>
    <property type="match status" value="1"/>
</dbReference>
<dbReference type="CDD" id="cd00086">
    <property type="entry name" value="homeodomain"/>
    <property type="match status" value="1"/>
</dbReference>
<evidence type="ECO:0000313" key="10">
    <source>
        <dbReference type="Proteomes" id="UP000887566"/>
    </source>
</evidence>
<keyword evidence="3 6" id="KW-0238">DNA-binding</keyword>
<evidence type="ECO:0000256" key="8">
    <source>
        <dbReference type="SAM" id="MobiDB-lite"/>
    </source>
</evidence>
<evidence type="ECO:0000256" key="5">
    <source>
        <dbReference type="ARBA" id="ARBA00023242"/>
    </source>
</evidence>
<accession>A0A914VS28</accession>
<proteinExistence type="predicted"/>
<feature type="region of interest" description="Disordered" evidence="8">
    <location>
        <begin position="138"/>
        <end position="164"/>
    </location>
</feature>
<feature type="DNA-binding region" description="Homeobox" evidence="6">
    <location>
        <begin position="171"/>
        <end position="230"/>
    </location>
</feature>
<dbReference type="Proteomes" id="UP000887566">
    <property type="component" value="Unplaced"/>
</dbReference>
<dbReference type="PRINTS" id="PR00024">
    <property type="entry name" value="HOMEOBOX"/>
</dbReference>
<evidence type="ECO:0000259" key="9">
    <source>
        <dbReference type="PROSITE" id="PS50071"/>
    </source>
</evidence>
<dbReference type="SUPFAM" id="SSF46689">
    <property type="entry name" value="Homeodomain-like"/>
    <property type="match status" value="1"/>
</dbReference>
<dbReference type="InterPro" id="IPR017970">
    <property type="entry name" value="Homeobox_CS"/>
</dbReference>
<evidence type="ECO:0000313" key="11">
    <source>
        <dbReference type="WBParaSite" id="PSAMB.scaffold2434size23257.g17812.t1"/>
    </source>
</evidence>
<dbReference type="GO" id="GO:0005634">
    <property type="term" value="C:nucleus"/>
    <property type="evidence" value="ECO:0007669"/>
    <property type="project" value="UniProtKB-SubCell"/>
</dbReference>
<name>A0A914VS28_9BILA</name>
<keyword evidence="2" id="KW-0217">Developmental protein</keyword>
<evidence type="ECO:0000256" key="1">
    <source>
        <dbReference type="ARBA" id="ARBA00004123"/>
    </source>
</evidence>
<dbReference type="InterPro" id="IPR020479">
    <property type="entry name" value="HD_metazoa"/>
</dbReference>
<dbReference type="PANTHER" id="PTHR24340:SF41">
    <property type="entry name" value="MUSCLE-SPECIFIC HOMEOBOX PROTEIN TINMAN-RELATED"/>
    <property type="match status" value="1"/>
</dbReference>
<dbReference type="PROSITE" id="PS50071">
    <property type="entry name" value="HOMEOBOX_2"/>
    <property type="match status" value="1"/>
</dbReference>
<dbReference type="SMART" id="SM00389">
    <property type="entry name" value="HOX"/>
    <property type="match status" value="1"/>
</dbReference>
<organism evidence="10 11">
    <name type="scientific">Plectus sambesii</name>
    <dbReference type="NCBI Taxonomy" id="2011161"/>
    <lineage>
        <taxon>Eukaryota</taxon>
        <taxon>Metazoa</taxon>
        <taxon>Ecdysozoa</taxon>
        <taxon>Nematoda</taxon>
        <taxon>Chromadorea</taxon>
        <taxon>Plectida</taxon>
        <taxon>Plectina</taxon>
        <taxon>Plectoidea</taxon>
        <taxon>Plectidae</taxon>
        <taxon>Plectus</taxon>
    </lineage>
</organism>
<evidence type="ECO:0000256" key="7">
    <source>
        <dbReference type="RuleBase" id="RU000682"/>
    </source>
</evidence>
<keyword evidence="4 6" id="KW-0371">Homeobox</keyword>
<evidence type="ECO:0000256" key="4">
    <source>
        <dbReference type="ARBA" id="ARBA00023155"/>
    </source>
</evidence>
<comment type="subcellular location">
    <subcellularLocation>
        <location evidence="1 6 7">Nucleus</location>
    </subcellularLocation>
</comment>
<dbReference type="InterPro" id="IPR050394">
    <property type="entry name" value="Homeobox_NK-like"/>
</dbReference>
<feature type="domain" description="Homeobox" evidence="9">
    <location>
        <begin position="169"/>
        <end position="229"/>
    </location>
</feature>
<dbReference type="PANTHER" id="PTHR24340">
    <property type="entry name" value="HOMEOBOX PROTEIN NKX"/>
    <property type="match status" value="1"/>
</dbReference>
<evidence type="ECO:0000256" key="3">
    <source>
        <dbReference type="ARBA" id="ARBA00023125"/>
    </source>
</evidence>
<dbReference type="Gene3D" id="1.10.10.60">
    <property type="entry name" value="Homeodomain-like"/>
    <property type="match status" value="1"/>
</dbReference>
<dbReference type="WBParaSite" id="PSAMB.scaffold2434size23257.g17812.t1">
    <property type="protein sequence ID" value="PSAMB.scaffold2434size23257.g17812.t1"/>
    <property type="gene ID" value="PSAMB.scaffold2434size23257.g17812"/>
</dbReference>
<dbReference type="PROSITE" id="PS00027">
    <property type="entry name" value="HOMEOBOX_1"/>
    <property type="match status" value="1"/>
</dbReference>
<dbReference type="AlphaFoldDB" id="A0A914VS28"/>
<dbReference type="GO" id="GO:0000981">
    <property type="term" value="F:DNA-binding transcription factor activity, RNA polymerase II-specific"/>
    <property type="evidence" value="ECO:0007669"/>
    <property type="project" value="InterPro"/>
</dbReference>
<evidence type="ECO:0000256" key="6">
    <source>
        <dbReference type="PROSITE-ProRule" id="PRU00108"/>
    </source>
</evidence>
<dbReference type="InterPro" id="IPR009057">
    <property type="entry name" value="Homeodomain-like_sf"/>
</dbReference>
<sequence>MGMREKRPAGSAISDYGKSAFGPGVNDDCPNMADCLCGYSKRPARALFAVSLAAPLKAVLETAMNGNNSASTTDHPPALLFSQTLPFDYSSFAPSSVPPVTAGYHTAGSVGGDIGFSQTPNKATTPCWPTVGATHAISQGPTGHAVSNSTVSTSPNGKESPFTNLRYQQTRRKPRVLFTQNQVYELEQRFKRQRYVSAQEREDLARTLNLTPTQIKIWFQNRRYKCKRLRQDRTLELTAQLQSVRSSSMAMPLLLRGDGKQNACMPVSLGAQNSLSYGALWGGPSYAPPQTTFASFDNPFLGQTHSLSAGGSSGQR</sequence>
<keyword evidence="5 6" id="KW-0539">Nucleus</keyword>
<evidence type="ECO:0000256" key="2">
    <source>
        <dbReference type="ARBA" id="ARBA00022473"/>
    </source>
</evidence>
<dbReference type="InterPro" id="IPR001356">
    <property type="entry name" value="HD"/>
</dbReference>
<reference evidence="11" key="1">
    <citation type="submission" date="2022-11" db="UniProtKB">
        <authorList>
            <consortium name="WormBaseParasite"/>
        </authorList>
    </citation>
    <scope>IDENTIFICATION</scope>
</reference>
<dbReference type="GO" id="GO:0030154">
    <property type="term" value="P:cell differentiation"/>
    <property type="evidence" value="ECO:0007669"/>
    <property type="project" value="TreeGrafter"/>
</dbReference>
<protein>
    <submittedName>
        <fullName evidence="11">Homeobox domain-containing protein</fullName>
    </submittedName>
</protein>
<dbReference type="GO" id="GO:0000978">
    <property type="term" value="F:RNA polymerase II cis-regulatory region sequence-specific DNA binding"/>
    <property type="evidence" value="ECO:0007669"/>
    <property type="project" value="TreeGrafter"/>
</dbReference>
<keyword evidence="10" id="KW-1185">Reference proteome</keyword>